<gene>
    <name evidence="2" type="ORF">A3770_12p67370</name>
</gene>
<dbReference type="EMBL" id="CP031045">
    <property type="protein sequence ID" value="QDZ24219.1"/>
    <property type="molecule type" value="Genomic_DNA"/>
</dbReference>
<reference evidence="2 3" key="1">
    <citation type="submission" date="2018-07" db="EMBL/GenBank/DDBJ databases">
        <title>The complete nuclear genome of the prasinophyte Chloropicon primus (CCMP1205).</title>
        <authorList>
            <person name="Pombert J.-F."/>
            <person name="Otis C."/>
            <person name="Turmel M."/>
            <person name="Lemieux C."/>
        </authorList>
    </citation>
    <scope>NUCLEOTIDE SEQUENCE [LARGE SCALE GENOMIC DNA]</scope>
    <source>
        <strain evidence="2 3">CCMP1205</strain>
    </source>
</reference>
<dbReference type="Proteomes" id="UP000316726">
    <property type="component" value="Chromosome 12"/>
</dbReference>
<evidence type="ECO:0000256" key="1">
    <source>
        <dbReference type="SAM" id="MobiDB-lite"/>
    </source>
</evidence>
<dbReference type="AlphaFoldDB" id="A0A5B8MUG8"/>
<evidence type="ECO:0000313" key="3">
    <source>
        <dbReference type="Proteomes" id="UP000316726"/>
    </source>
</evidence>
<keyword evidence="3" id="KW-1185">Reference proteome</keyword>
<accession>A0A5B8MUG8</accession>
<evidence type="ECO:0000313" key="2">
    <source>
        <dbReference type="EMBL" id="QDZ24219.1"/>
    </source>
</evidence>
<protein>
    <submittedName>
        <fullName evidence="2">Uncharacterized protein</fullName>
    </submittedName>
</protein>
<dbReference type="OrthoDB" id="203682at2759"/>
<feature type="compositionally biased region" description="Basic residues" evidence="1">
    <location>
        <begin position="33"/>
        <end position="45"/>
    </location>
</feature>
<name>A0A5B8MUG8_9CHLO</name>
<proteinExistence type="predicted"/>
<sequence>MARLRALGSAPRCDCCIGRATTRNLARRTATAPRHHHHHHHHGRRGTTSTVARALAEEAPGTESLKAKLYVLAAQSDRGQLLFRQPVYEMEGYFAGKETEARRLCGEIKDQGGNLLASDASAQNGSWELVYSTAQLFRCSPFFMAISESMDGYTWHAPWSDESTAVPSATLFFRLHELQVMSWGASTVGLVTQTIDCESKTLSSTFDTILFRLTVIPIVGWFKLLPTFGGRVASYATNLEAELEEGEDRVKMTFELQETEVESVEGIPRPPFFLAWLLNRKFPVNFVWKLLPWNSKPPTCTSYCTYCDKDLRICEDKQGELYVYTRLEEGSRMLK</sequence>
<organism evidence="2 3">
    <name type="scientific">Chloropicon primus</name>
    <dbReference type="NCBI Taxonomy" id="1764295"/>
    <lineage>
        <taxon>Eukaryota</taxon>
        <taxon>Viridiplantae</taxon>
        <taxon>Chlorophyta</taxon>
        <taxon>Chloropicophyceae</taxon>
        <taxon>Chloropicales</taxon>
        <taxon>Chloropicaceae</taxon>
        <taxon>Chloropicon</taxon>
    </lineage>
</organism>
<feature type="region of interest" description="Disordered" evidence="1">
    <location>
        <begin position="26"/>
        <end position="49"/>
    </location>
</feature>